<dbReference type="Proteomes" id="UP001143364">
    <property type="component" value="Unassembled WGS sequence"/>
</dbReference>
<dbReference type="EMBL" id="BSFK01000002">
    <property type="protein sequence ID" value="GLK74797.1"/>
    <property type="molecule type" value="Genomic_DNA"/>
</dbReference>
<proteinExistence type="predicted"/>
<evidence type="ECO:0000313" key="1">
    <source>
        <dbReference type="EMBL" id="GLK74797.1"/>
    </source>
</evidence>
<reference evidence="1" key="2">
    <citation type="submission" date="2023-01" db="EMBL/GenBank/DDBJ databases">
        <authorList>
            <person name="Sun Q."/>
            <person name="Evtushenko L."/>
        </authorList>
    </citation>
    <scope>NUCLEOTIDE SEQUENCE</scope>
    <source>
        <strain evidence="1">VKM B-2555</strain>
    </source>
</reference>
<evidence type="ECO:0000313" key="2">
    <source>
        <dbReference type="Proteomes" id="UP001143364"/>
    </source>
</evidence>
<comment type="caution">
    <text evidence="1">The sequence shown here is derived from an EMBL/GenBank/DDBJ whole genome shotgun (WGS) entry which is preliminary data.</text>
</comment>
<sequence>MAAMEREKIIRDNYPVERLPEDLRAGLDAGARVKVTVEGPASGLDSFRARVRELQNAGLLKVETLEETTRRTRALRDEWDR</sequence>
<dbReference type="AlphaFoldDB" id="A0A9W6JD34"/>
<protein>
    <submittedName>
        <fullName evidence="1">Uncharacterized protein</fullName>
    </submittedName>
</protein>
<name>A0A9W6JD34_9HYPH</name>
<organism evidence="1 2">
    <name type="scientific">Methylopila jiangsuensis</name>
    <dbReference type="NCBI Taxonomy" id="586230"/>
    <lineage>
        <taxon>Bacteria</taxon>
        <taxon>Pseudomonadati</taxon>
        <taxon>Pseudomonadota</taxon>
        <taxon>Alphaproteobacteria</taxon>
        <taxon>Hyphomicrobiales</taxon>
        <taxon>Methylopilaceae</taxon>
        <taxon>Methylopila</taxon>
    </lineage>
</organism>
<accession>A0A9W6JD34</accession>
<keyword evidence="2" id="KW-1185">Reference proteome</keyword>
<reference evidence="1" key="1">
    <citation type="journal article" date="2014" name="Int. J. Syst. Evol. Microbiol.">
        <title>Complete genome sequence of Corynebacterium casei LMG S-19264T (=DSM 44701T), isolated from a smear-ripened cheese.</title>
        <authorList>
            <consortium name="US DOE Joint Genome Institute (JGI-PGF)"/>
            <person name="Walter F."/>
            <person name="Albersmeier A."/>
            <person name="Kalinowski J."/>
            <person name="Ruckert C."/>
        </authorList>
    </citation>
    <scope>NUCLEOTIDE SEQUENCE</scope>
    <source>
        <strain evidence="1">VKM B-2555</strain>
    </source>
</reference>
<gene>
    <name evidence="1" type="ORF">GCM10008171_00490</name>
</gene>